<proteinExistence type="inferred from homology"/>
<dbReference type="CDD" id="cd16013">
    <property type="entry name" value="AcpA"/>
    <property type="match status" value="1"/>
</dbReference>
<reference evidence="5 6" key="1">
    <citation type="submission" date="2018-02" db="EMBL/GenBank/DDBJ databases">
        <title>Genome sequencing of Solimonas sp. HR-BB.</title>
        <authorList>
            <person name="Lee Y."/>
            <person name="Jeon C.O."/>
        </authorList>
    </citation>
    <scope>NUCLEOTIDE SEQUENCE [LARGE SCALE GENOMIC DNA]</scope>
    <source>
        <strain evidence="5 6">HR-BB</strain>
    </source>
</reference>
<dbReference type="AlphaFoldDB" id="A0A2S5THK8"/>
<dbReference type="OrthoDB" id="9770871at2"/>
<evidence type="ECO:0000256" key="4">
    <source>
        <dbReference type="SAM" id="MobiDB-lite"/>
    </source>
</evidence>
<accession>A0A2S5THK8</accession>
<gene>
    <name evidence="5" type="ORF">C3942_06700</name>
</gene>
<dbReference type="EC" id="3.1.4.3" evidence="2"/>
<protein>
    <recommendedName>
        <fullName evidence="2">phospholipase C</fullName>
        <ecNumber evidence="2">3.1.4.3</ecNumber>
    </recommendedName>
</protein>
<evidence type="ECO:0000256" key="1">
    <source>
        <dbReference type="ARBA" id="ARBA00009717"/>
    </source>
</evidence>
<sequence>MSKPKDDSIDNSRRRLLAGLAAAPAMGLSACGSSDGTDPAAAPPAETLPKPEDSGIDHIVVVMMENRSFDHMLGWVPGADGRQAGLKFPDKAGRQIETFRLSQHEAYGYQGCGKEDPNHGYDGGRKHLNNGRMDGWLDTVGDTVVDTDHFPIGYYEADDLPFYKGAAEHFTVCDRYFHGILASTFPNRFYMHSGETDRRSNDFTISQLPTIWSRLADKGRSGLYYFNDLPLTALWGTKHLLISRPAATFYTDAALGLLPDVCYVDPRFLQESPDGASNDDHPQADVRNGQAFLDGIYRALRDGPKWERTLMIVCYDEWGGFYDHVVPPVGPVTANEAALPNDGRLGFRTPCVLIGPRARKGHVSHLQLDVNSILNFICWRFGLEKLGARGDWSMNLAHALDFRSEARTDKPDFAVPAGPFGANCSNGLPVILPNGGLTSLLGSLTSADIKQAQHNLEWLGLRDLAKANGFAVR</sequence>
<dbReference type="RefSeq" id="WP_104229609.1">
    <property type="nucleotide sequence ID" value="NZ_PSNW01000003.1"/>
</dbReference>
<comment type="caution">
    <text evidence="5">The sequence shown here is derived from an EMBL/GenBank/DDBJ whole genome shotgun (WGS) entry which is preliminary data.</text>
</comment>
<dbReference type="InterPro" id="IPR017850">
    <property type="entry name" value="Alkaline_phosphatase_core_sf"/>
</dbReference>
<dbReference type="Gene3D" id="3.40.720.10">
    <property type="entry name" value="Alkaline Phosphatase, subunit A"/>
    <property type="match status" value="2"/>
</dbReference>
<dbReference type="GO" id="GO:0009395">
    <property type="term" value="P:phospholipid catabolic process"/>
    <property type="evidence" value="ECO:0007669"/>
    <property type="project" value="TreeGrafter"/>
</dbReference>
<dbReference type="PROSITE" id="PS51318">
    <property type="entry name" value="TAT"/>
    <property type="match status" value="1"/>
</dbReference>
<dbReference type="GO" id="GO:0034480">
    <property type="term" value="F:phosphatidylcholine phospholipase C activity"/>
    <property type="evidence" value="ECO:0007669"/>
    <property type="project" value="UniProtKB-EC"/>
</dbReference>
<dbReference type="Pfam" id="PF04185">
    <property type="entry name" value="Phosphoesterase"/>
    <property type="match status" value="1"/>
</dbReference>
<dbReference type="PROSITE" id="PS51257">
    <property type="entry name" value="PROKAR_LIPOPROTEIN"/>
    <property type="match status" value="1"/>
</dbReference>
<comment type="similarity">
    <text evidence="1">Belongs to the bacterial phospholipase C family.</text>
</comment>
<evidence type="ECO:0000313" key="5">
    <source>
        <dbReference type="EMBL" id="PPE74451.1"/>
    </source>
</evidence>
<dbReference type="EMBL" id="PSNW01000003">
    <property type="protein sequence ID" value="PPE74451.1"/>
    <property type="molecule type" value="Genomic_DNA"/>
</dbReference>
<dbReference type="InterPro" id="IPR007312">
    <property type="entry name" value="Phosphoesterase"/>
</dbReference>
<keyword evidence="3" id="KW-0378">Hydrolase</keyword>
<feature type="region of interest" description="Disordered" evidence="4">
    <location>
        <begin position="28"/>
        <end position="53"/>
    </location>
</feature>
<dbReference type="PANTHER" id="PTHR31956">
    <property type="entry name" value="NON-SPECIFIC PHOSPHOLIPASE C4-RELATED"/>
    <property type="match status" value="1"/>
</dbReference>
<evidence type="ECO:0000256" key="3">
    <source>
        <dbReference type="ARBA" id="ARBA00022801"/>
    </source>
</evidence>
<organism evidence="5 6">
    <name type="scientific">Solimonas fluminis</name>
    <dbReference type="NCBI Taxonomy" id="2086571"/>
    <lineage>
        <taxon>Bacteria</taxon>
        <taxon>Pseudomonadati</taxon>
        <taxon>Pseudomonadota</taxon>
        <taxon>Gammaproteobacteria</taxon>
        <taxon>Nevskiales</taxon>
        <taxon>Nevskiaceae</taxon>
        <taxon>Solimonas</taxon>
    </lineage>
</organism>
<evidence type="ECO:0000256" key="2">
    <source>
        <dbReference type="ARBA" id="ARBA00012018"/>
    </source>
</evidence>
<evidence type="ECO:0000313" key="6">
    <source>
        <dbReference type="Proteomes" id="UP000238220"/>
    </source>
</evidence>
<name>A0A2S5THK8_9GAMM</name>
<dbReference type="Proteomes" id="UP000238220">
    <property type="component" value="Unassembled WGS sequence"/>
</dbReference>
<keyword evidence="6" id="KW-1185">Reference proteome</keyword>
<dbReference type="InterPro" id="IPR006311">
    <property type="entry name" value="TAT_signal"/>
</dbReference>
<dbReference type="PANTHER" id="PTHR31956:SF1">
    <property type="entry name" value="NON-SPECIFIC PHOSPHOLIPASE C1"/>
    <property type="match status" value="1"/>
</dbReference>